<feature type="domain" description="Anoctamin transmembrane" evidence="10">
    <location>
        <begin position="332"/>
        <end position="918"/>
    </location>
</feature>
<dbReference type="GO" id="GO:0046983">
    <property type="term" value="F:protein dimerization activity"/>
    <property type="evidence" value="ECO:0007669"/>
    <property type="project" value="InterPro"/>
</dbReference>
<gene>
    <name evidence="12" type="ORF">MCOR_39444</name>
</gene>
<feature type="region of interest" description="Disordered" evidence="9">
    <location>
        <begin position="41"/>
        <end position="70"/>
    </location>
</feature>
<dbReference type="OrthoDB" id="296386at2759"/>
<evidence type="ECO:0000256" key="4">
    <source>
        <dbReference type="ARBA" id="ARBA00022692"/>
    </source>
</evidence>
<keyword evidence="13" id="KW-1185">Reference proteome</keyword>
<dbReference type="EMBL" id="CACVKT020007138">
    <property type="protein sequence ID" value="CAC5405794.1"/>
    <property type="molecule type" value="Genomic_DNA"/>
</dbReference>
<feature type="transmembrane region" description="Helical" evidence="8">
    <location>
        <begin position="604"/>
        <end position="625"/>
    </location>
</feature>
<proteinExistence type="inferred from homology"/>
<feature type="transmembrane region" description="Helical" evidence="8">
    <location>
        <begin position="560"/>
        <end position="581"/>
    </location>
</feature>
<dbReference type="AlphaFoldDB" id="A0A6J8DFD1"/>
<feature type="transmembrane region" description="Helical" evidence="8">
    <location>
        <begin position="343"/>
        <end position="370"/>
    </location>
</feature>
<evidence type="ECO:0000256" key="8">
    <source>
        <dbReference type="RuleBase" id="RU280814"/>
    </source>
</evidence>
<sequence>MDSGTDRLVERPPSSRFSYAQMSRFPDYVESYNPTLSDIHLDETAPNGVEDEVNKPTPDTTVKGSGGNADVQDKSAKGRNMFFKDGKRRIDYVLAWESKEDDLKHKDRNIKAREIFETHLKEEGLQLEEDLTVSKEEEADFVKVHAPYEVLTRYAEILKLKMPVKKSFKNMQSYQNLVLDKIQMKYSQLENPMKSVSTKLWTKVTGIANRIYTPFQLNEELVPNVKRRFTLVYSRDKEYLFDIPEDKDTFFDNATRSRIVNFILRRKSFSTDKNDAYSFGINKMINDNIYTAAYSLHEGHWKPGSAPNERKLLFDHWGNWRNMFKVQPLEHVRNYFGAKIGIYFTWLGFYTMMLIPASIVGLVVFIYGIAVAPGSYPAKEICDPKNNFTMCPLCDFQCPYWNLYESCSNAIASRMFDNGGTVFFAIFMSFWGTLFLEFWKRRQATMQYKWDLLDYVREEQPPRPEYLARLENCTHYRIHPITGLKEPHLPFWTKRVPIFLMSYSIMFFLGFLAIAAVFGVIAYRVSVLAALQVLTKDRPTSTNSTLVATTTATIYENASLVTTVTAACINLLIIIILNMIYSRLAFWLTDLECLRTQKEYDDSITLKLFALQFVNYYSSIIYIAFFKGRIIGRPGKYTTMFGARQEECAAGGCLIELCIQLAIIMTGKQLFVNNFTELVLPKLIKMIKRCLSKETKAEKASRASYEKDYKLEAAQSTSLFYEYLEMVLQFGFLTIFVAAFPLGPLFSLINNIIEIRMDSSKMITHLRRPLADRSPDIGIWYSVLYGISRIAIISNAFIIALTSDYIPRMVYLNSYSKDDSLKGYLNHTMSYFNTSDFEVDHRPTYAGSENIQICRYRDFRNPPWSENAYEFSQLFWHILAARFVFVVVFQNVIVLITGLIAWLIPDVPAELKVQIRREAYISNEIIIKTELLRAQGKSPEEGEAAIEAISEVGPQYLVDDTGSAKLMYRKSPGNSPEREEENIV</sequence>
<feature type="transmembrane region" description="Helical" evidence="8">
    <location>
        <begin position="777"/>
        <end position="801"/>
    </location>
</feature>
<dbReference type="Pfam" id="PF04547">
    <property type="entry name" value="Anoctamin"/>
    <property type="match status" value="1"/>
</dbReference>
<keyword evidence="7" id="KW-0325">Glycoprotein</keyword>
<accession>A0A6J8DFD1</accession>
<feature type="transmembrane region" description="Helical" evidence="8">
    <location>
        <begin position="498"/>
        <end position="523"/>
    </location>
</feature>
<evidence type="ECO:0000256" key="3">
    <source>
        <dbReference type="ARBA" id="ARBA00022475"/>
    </source>
</evidence>
<evidence type="ECO:0000256" key="7">
    <source>
        <dbReference type="ARBA" id="ARBA00023180"/>
    </source>
</evidence>
<feature type="transmembrane region" description="Helical" evidence="8">
    <location>
        <begin position="874"/>
        <end position="904"/>
    </location>
</feature>
<keyword evidence="4 8" id="KW-0812">Transmembrane</keyword>
<evidence type="ECO:0000313" key="13">
    <source>
        <dbReference type="Proteomes" id="UP000507470"/>
    </source>
</evidence>
<evidence type="ECO:0000259" key="11">
    <source>
        <dbReference type="Pfam" id="PF16178"/>
    </source>
</evidence>
<keyword evidence="3" id="KW-1003">Cell membrane</keyword>
<evidence type="ECO:0000256" key="2">
    <source>
        <dbReference type="ARBA" id="ARBA00009671"/>
    </source>
</evidence>
<protein>
    <recommendedName>
        <fullName evidence="8">Anoctamin</fullName>
    </recommendedName>
</protein>
<dbReference type="Pfam" id="PF16178">
    <property type="entry name" value="Anoct_dimer"/>
    <property type="match status" value="1"/>
</dbReference>
<evidence type="ECO:0000256" key="1">
    <source>
        <dbReference type="ARBA" id="ARBA00004651"/>
    </source>
</evidence>
<feature type="transmembrane region" description="Helical" evidence="8">
    <location>
        <begin position="730"/>
        <end position="753"/>
    </location>
</feature>
<comment type="subcellular location">
    <subcellularLocation>
        <location evidence="1">Cell membrane</location>
        <topology evidence="1">Multi-pass membrane protein</topology>
    </subcellularLocation>
    <subcellularLocation>
        <location evidence="8">Membrane</location>
        <topology evidence="8">Multi-pass membrane protein</topology>
    </subcellularLocation>
</comment>
<comment type="similarity">
    <text evidence="2 8">Belongs to the anoctamin family.</text>
</comment>
<dbReference type="PANTHER" id="PTHR12308:SF83">
    <property type="entry name" value="ANOCTAMIN"/>
    <property type="match status" value="1"/>
</dbReference>
<keyword evidence="6 8" id="KW-0472">Membrane</keyword>
<dbReference type="GO" id="GO:0005886">
    <property type="term" value="C:plasma membrane"/>
    <property type="evidence" value="ECO:0007669"/>
    <property type="project" value="UniProtKB-SubCell"/>
</dbReference>
<keyword evidence="5 8" id="KW-1133">Transmembrane helix</keyword>
<evidence type="ECO:0000256" key="9">
    <source>
        <dbReference type="SAM" id="MobiDB-lite"/>
    </source>
</evidence>
<reference evidence="12 13" key="1">
    <citation type="submission" date="2020-06" db="EMBL/GenBank/DDBJ databases">
        <authorList>
            <person name="Li R."/>
            <person name="Bekaert M."/>
        </authorList>
    </citation>
    <scope>NUCLEOTIDE SEQUENCE [LARGE SCALE GENOMIC DNA]</scope>
    <source>
        <strain evidence="13">wild</strain>
    </source>
</reference>
<feature type="domain" description="Anoctamin dimerisation" evidence="11">
    <location>
        <begin position="82"/>
        <end position="329"/>
    </location>
</feature>
<evidence type="ECO:0000259" key="10">
    <source>
        <dbReference type="Pfam" id="PF04547"/>
    </source>
</evidence>
<feature type="transmembrane region" description="Helical" evidence="8">
    <location>
        <begin position="422"/>
        <end position="439"/>
    </location>
</feature>
<evidence type="ECO:0000256" key="5">
    <source>
        <dbReference type="ARBA" id="ARBA00022989"/>
    </source>
</evidence>
<evidence type="ECO:0000313" key="12">
    <source>
        <dbReference type="EMBL" id="CAC5405794.1"/>
    </source>
</evidence>
<organism evidence="12 13">
    <name type="scientific">Mytilus coruscus</name>
    <name type="common">Sea mussel</name>
    <dbReference type="NCBI Taxonomy" id="42192"/>
    <lineage>
        <taxon>Eukaryota</taxon>
        <taxon>Metazoa</taxon>
        <taxon>Spiralia</taxon>
        <taxon>Lophotrochozoa</taxon>
        <taxon>Mollusca</taxon>
        <taxon>Bivalvia</taxon>
        <taxon>Autobranchia</taxon>
        <taxon>Pteriomorphia</taxon>
        <taxon>Mytilida</taxon>
        <taxon>Mytiloidea</taxon>
        <taxon>Mytilidae</taxon>
        <taxon>Mytilinae</taxon>
        <taxon>Mytilus</taxon>
    </lineage>
</organism>
<evidence type="ECO:0000256" key="6">
    <source>
        <dbReference type="ARBA" id="ARBA00023136"/>
    </source>
</evidence>
<name>A0A6J8DFD1_MYTCO</name>
<dbReference type="GO" id="GO:0005254">
    <property type="term" value="F:chloride channel activity"/>
    <property type="evidence" value="ECO:0007669"/>
    <property type="project" value="TreeGrafter"/>
</dbReference>
<dbReference type="PANTHER" id="PTHR12308">
    <property type="entry name" value="ANOCTAMIN"/>
    <property type="match status" value="1"/>
</dbReference>
<dbReference type="Proteomes" id="UP000507470">
    <property type="component" value="Unassembled WGS sequence"/>
</dbReference>
<dbReference type="InterPro" id="IPR007632">
    <property type="entry name" value="Anoctamin"/>
</dbReference>
<dbReference type="InterPro" id="IPR049452">
    <property type="entry name" value="Anoctamin_TM"/>
</dbReference>
<dbReference type="InterPro" id="IPR032394">
    <property type="entry name" value="Anoct_dimer"/>
</dbReference>